<dbReference type="RefSeq" id="WP_024544284.1">
    <property type="nucleotide sequence ID" value="NZ_LR214938.2"/>
</dbReference>
<accession>A0A448ZZ58</accession>
<reference evidence="1" key="1">
    <citation type="submission" date="2019-01" db="EMBL/GenBank/DDBJ databases">
        <authorList>
            <consortium name="Pathogen Informatics"/>
        </authorList>
    </citation>
    <scope>NUCLEOTIDE SEQUENCE [LARGE SCALE GENOMIC DNA]</scope>
    <source>
        <strain evidence="1">NCTC10113</strain>
    </source>
</reference>
<name>A0A448ZZ58_METSV</name>
<protein>
    <submittedName>
        <fullName evidence="1">Uncharacterized protein</fullName>
    </submittedName>
</protein>
<organism evidence="1">
    <name type="scientific">Metamycoplasma salivarium</name>
    <name type="common">Mycoplasma salivarium</name>
    <dbReference type="NCBI Taxonomy" id="2124"/>
    <lineage>
        <taxon>Bacteria</taxon>
        <taxon>Bacillati</taxon>
        <taxon>Mycoplasmatota</taxon>
        <taxon>Mycoplasmoidales</taxon>
        <taxon>Metamycoplasmataceae</taxon>
        <taxon>Metamycoplasma</taxon>
    </lineage>
</organism>
<geneLocation type="plasmid" evidence="1">
    <name>2</name>
</geneLocation>
<evidence type="ECO:0000313" key="1">
    <source>
        <dbReference type="EMBL" id="VEU56516.1"/>
    </source>
</evidence>
<dbReference type="AlphaFoldDB" id="A0A448ZZ58"/>
<keyword evidence="1" id="KW-0614">Plasmid</keyword>
<sequence>MKRSYKITSILLGTLLPVTIIPSVITIAMLSKKSLSDKGFYFNNNFFANFLAFENHIKNEIKEIVKYDEKTIYYANNINKQFDSEMSLNKFLYNSIKSHDVNLLKNSELYENNSNLPLTSKQLNEIDFNNLDHNVRAYLGKDNVAYETEEEAKLSYVNSAQFYKFNNKYYASKESIINELILNYNNIKSHYSTENEQLAELKKIYNLEETDFTRFNAPNGVVSNVNFNENGTLNTDLLKRFINNNVKKYIRWEGKIYEIEDFIQNQFSKLKWKNSPIIKVESTKGNKKYLVDVDKTEDANFYGDYILTSPSDDIRDFRNHSKWSKRKRNENIIDYRDSIYKEIVNKFVSNLMMTVNNYLLDKKIKEDESKKEELLNKFHNNFSIFNFLPLIDEAEILKNHLKALHINEAKHSNLWEKFEDIIKLMKNGKRGTFFNQLNVLYFSGLAYFAKYNASNTLVSLFKKYFRNLISKMNEYLNDALGDLYTTKDGNKIDLVKAYNLDDYSLDLDVNNDFFISHLANNDNVVNAISTINLAASNAMNTSSLLPFNDSALLRKEISKNVYDKLEKLYDKYSLRSKEESNYIFDNNEGEYKINKIGDESRIASHALQYYNYQSAESMNNYLRNDFLNSLANIDYSKHVSNKRIMKNYKFGFDYYKQVAIEYHKEHGASSWDLEQLSNLNYENPDDIKPLQNSIKSIKKKDLKKYINSKTMTGHKLELSGLVYKEQKANVLSKINSAVKIAGGLMQTAGSISQLCFAVQSAGLNQTLNIIKSVQGLFGGILGTLSSLPGVAIAAAAIDILFTIITQLIGEKTQYDYVYSQTGNPKSQYIWDGGITTSRLWGFWKTEDATISKAKLLDPIQFMPEFSTSYYYYNGKKYKDHQTGVLEKDLIYDILTDNDQEFMKANNLEYVYSFENTSKGESNRYFAKMADLENQLLANNAEKLNEWYKSSSGYVSILGKNKHIVNIKDLFEKLKEAISHDLRATLLM</sequence>
<proteinExistence type="predicted"/>
<dbReference type="EMBL" id="LR214939">
    <property type="protein sequence ID" value="VEU56516.1"/>
    <property type="molecule type" value="Genomic_DNA"/>
</dbReference>
<gene>
    <name evidence="1" type="ORF">NCTC10113_01425</name>
</gene>